<dbReference type="OrthoDB" id="9809773at2"/>
<dbReference type="RefSeq" id="WP_092894476.1">
    <property type="nucleotide sequence ID" value="NZ_FOKK01000001.1"/>
</dbReference>
<evidence type="ECO:0000313" key="7">
    <source>
        <dbReference type="Proteomes" id="UP000198790"/>
    </source>
</evidence>
<dbReference type="GO" id="GO:0012505">
    <property type="term" value="C:endomembrane system"/>
    <property type="evidence" value="ECO:0007669"/>
    <property type="project" value="UniProtKB-SubCell"/>
</dbReference>
<dbReference type="InterPro" id="IPR007318">
    <property type="entry name" value="Phopholipid_MeTrfase"/>
</dbReference>
<proteinExistence type="predicted"/>
<comment type="subcellular location">
    <subcellularLocation>
        <location evidence="1">Endomembrane system</location>
        <topology evidence="1">Multi-pass membrane protein</topology>
    </subcellularLocation>
</comment>
<reference evidence="6 7" key="1">
    <citation type="submission" date="2016-10" db="EMBL/GenBank/DDBJ databases">
        <authorList>
            <person name="de Groot N.N."/>
        </authorList>
    </citation>
    <scope>NUCLEOTIDE SEQUENCE [LARGE SCALE GENOMIC DNA]</scope>
    <source>
        <strain evidence="6 7">DSM 23399</strain>
    </source>
</reference>
<dbReference type="Proteomes" id="UP000198790">
    <property type="component" value="Unassembled WGS sequence"/>
</dbReference>
<dbReference type="Gene3D" id="1.20.120.1630">
    <property type="match status" value="1"/>
</dbReference>
<keyword evidence="4 5" id="KW-0472">Membrane</keyword>
<keyword evidence="2 5" id="KW-0812">Transmembrane</keyword>
<feature type="transmembrane region" description="Helical" evidence="5">
    <location>
        <begin position="40"/>
        <end position="61"/>
    </location>
</feature>
<name>A0A1I0VVI3_9BACT</name>
<dbReference type="AlphaFoldDB" id="A0A1I0VVI3"/>
<dbReference type="PANTHER" id="PTHR12714">
    <property type="entry name" value="PROTEIN-S ISOPRENYLCYSTEINE O-METHYLTRANSFERASE"/>
    <property type="match status" value="1"/>
</dbReference>
<evidence type="ECO:0000256" key="2">
    <source>
        <dbReference type="ARBA" id="ARBA00022692"/>
    </source>
</evidence>
<evidence type="ECO:0000256" key="4">
    <source>
        <dbReference type="ARBA" id="ARBA00023136"/>
    </source>
</evidence>
<keyword evidence="6" id="KW-0808">Transferase</keyword>
<evidence type="ECO:0000256" key="3">
    <source>
        <dbReference type="ARBA" id="ARBA00022989"/>
    </source>
</evidence>
<dbReference type="EMBL" id="FOKK01000001">
    <property type="protein sequence ID" value="SFA79973.1"/>
    <property type="molecule type" value="Genomic_DNA"/>
</dbReference>
<protein>
    <submittedName>
        <fullName evidence="6">Protein-S-isoprenylcysteine O-methyltransferase Ste14</fullName>
    </submittedName>
</protein>
<evidence type="ECO:0000313" key="6">
    <source>
        <dbReference type="EMBL" id="SFA79973.1"/>
    </source>
</evidence>
<sequence>MNYLLLALSWIIFYTLHSVLAASKIKRILEGKLRNAYKWYRLGYTLVSILLFLGIMVQALLIPKSILFPKGDLTDYLGYMFAGFGTIILTKSSKNYSLKRFLGFEPSTKEDETLVTTGLYSKIRHPLYAGLVLIFLGYFLFSGTVTAIVHLACLLLYLPFGIYFEEKKLVNQFGEAYQKYKLAVPSLIPSFW</sequence>
<dbReference type="STRING" id="237018.SAMN04489723_101383"/>
<feature type="transmembrane region" description="Helical" evidence="5">
    <location>
        <begin position="73"/>
        <end position="90"/>
    </location>
</feature>
<dbReference type="GO" id="GO:0032259">
    <property type="term" value="P:methylation"/>
    <property type="evidence" value="ECO:0007669"/>
    <property type="project" value="UniProtKB-KW"/>
</dbReference>
<accession>A0A1I0VVI3</accession>
<feature type="transmembrane region" description="Helical" evidence="5">
    <location>
        <begin position="127"/>
        <end position="158"/>
    </location>
</feature>
<keyword evidence="7" id="KW-1185">Reference proteome</keyword>
<evidence type="ECO:0000256" key="5">
    <source>
        <dbReference type="SAM" id="Phobius"/>
    </source>
</evidence>
<gene>
    <name evidence="6" type="ORF">SAMN04489723_101383</name>
</gene>
<organism evidence="6 7">
    <name type="scientific">Algoriphagus aquimarinus</name>
    <dbReference type="NCBI Taxonomy" id="237018"/>
    <lineage>
        <taxon>Bacteria</taxon>
        <taxon>Pseudomonadati</taxon>
        <taxon>Bacteroidota</taxon>
        <taxon>Cytophagia</taxon>
        <taxon>Cytophagales</taxon>
        <taxon>Cyclobacteriaceae</taxon>
        <taxon>Algoriphagus</taxon>
    </lineage>
</organism>
<keyword evidence="6" id="KW-0489">Methyltransferase</keyword>
<evidence type="ECO:0000256" key="1">
    <source>
        <dbReference type="ARBA" id="ARBA00004127"/>
    </source>
</evidence>
<dbReference type="GO" id="GO:0008168">
    <property type="term" value="F:methyltransferase activity"/>
    <property type="evidence" value="ECO:0007669"/>
    <property type="project" value="UniProtKB-KW"/>
</dbReference>
<keyword evidence="3 5" id="KW-1133">Transmembrane helix</keyword>
<dbReference type="Pfam" id="PF04191">
    <property type="entry name" value="PEMT"/>
    <property type="match status" value="1"/>
</dbReference>
<dbReference type="PANTHER" id="PTHR12714:SF9">
    <property type="entry name" value="PROTEIN-S-ISOPRENYLCYSTEINE O-METHYLTRANSFERASE"/>
    <property type="match status" value="1"/>
</dbReference>